<protein>
    <submittedName>
        <fullName evidence="1">Uncharacterized protein</fullName>
    </submittedName>
</protein>
<evidence type="ECO:0000313" key="1">
    <source>
        <dbReference type="EMBL" id="CAB9497575.1"/>
    </source>
</evidence>
<gene>
    <name evidence="1" type="ORF">SEMRO_22_G015200.1</name>
</gene>
<dbReference type="AlphaFoldDB" id="A0A9N8H394"/>
<proteinExistence type="predicted"/>
<keyword evidence="2" id="KW-1185">Reference proteome</keyword>
<dbReference type="EMBL" id="CAICTM010000022">
    <property type="protein sequence ID" value="CAB9497575.1"/>
    <property type="molecule type" value="Genomic_DNA"/>
</dbReference>
<reference evidence="1" key="1">
    <citation type="submission" date="2020-06" db="EMBL/GenBank/DDBJ databases">
        <authorList>
            <consortium name="Plant Systems Biology data submission"/>
        </authorList>
    </citation>
    <scope>NUCLEOTIDE SEQUENCE</scope>
    <source>
        <strain evidence="1">D6</strain>
    </source>
</reference>
<organism evidence="1 2">
    <name type="scientific">Seminavis robusta</name>
    <dbReference type="NCBI Taxonomy" id="568900"/>
    <lineage>
        <taxon>Eukaryota</taxon>
        <taxon>Sar</taxon>
        <taxon>Stramenopiles</taxon>
        <taxon>Ochrophyta</taxon>
        <taxon>Bacillariophyta</taxon>
        <taxon>Bacillariophyceae</taxon>
        <taxon>Bacillariophycidae</taxon>
        <taxon>Naviculales</taxon>
        <taxon>Naviculaceae</taxon>
        <taxon>Seminavis</taxon>
    </lineage>
</organism>
<accession>A0A9N8H394</accession>
<dbReference type="Proteomes" id="UP001153069">
    <property type="component" value="Unassembled WGS sequence"/>
</dbReference>
<dbReference type="OrthoDB" id="47850at2759"/>
<evidence type="ECO:0000313" key="2">
    <source>
        <dbReference type="Proteomes" id="UP001153069"/>
    </source>
</evidence>
<comment type="caution">
    <text evidence="1">The sequence shown here is derived from an EMBL/GenBank/DDBJ whole genome shotgun (WGS) entry which is preliminary data.</text>
</comment>
<sequence>MLRMAHLGTNSKGILDSSHRLGRVFLTAAAALSTSLPARVDAFSVVRPYHHLPRPIKNGDFDRYSPSQNNLLVLRHSRQTRLYSSPKKDDGILKKVAKTLLPKKWFQSEEEKKAELVRQQARDNVKGGIKEMLKGAPLPVRMMGSMVAPLLSRVASDLSESVAEQQRTIESVLEDSRGYILGDDVACQALGEPIRVGSPFSQSSSTSIINGQKTVNIILGFPVEGSRSSGVAQAQANENGISQLLLQVDGRQIHVSLAKRKNAIGKNHRSTNKSYFAGDDDDNIIEAEIIEKDTKK</sequence>
<name>A0A9N8H394_9STRA</name>